<evidence type="ECO:0000313" key="3">
    <source>
        <dbReference type="EMBL" id="KAA6369365.1"/>
    </source>
</evidence>
<evidence type="ECO:0000256" key="1">
    <source>
        <dbReference type="SAM" id="Coils"/>
    </source>
</evidence>
<feature type="non-terminal residue" evidence="3">
    <location>
        <position position="477"/>
    </location>
</feature>
<name>A0A5J4UIG5_9EUKA</name>
<dbReference type="Proteomes" id="UP000324800">
    <property type="component" value="Unassembled WGS sequence"/>
</dbReference>
<feature type="compositionally biased region" description="Acidic residues" evidence="2">
    <location>
        <begin position="7"/>
        <end position="16"/>
    </location>
</feature>
<proteinExistence type="predicted"/>
<evidence type="ECO:0000256" key="2">
    <source>
        <dbReference type="SAM" id="MobiDB-lite"/>
    </source>
</evidence>
<feature type="coiled-coil region" evidence="1">
    <location>
        <begin position="334"/>
        <end position="413"/>
    </location>
</feature>
<dbReference type="AlphaFoldDB" id="A0A5J4UIG5"/>
<feature type="region of interest" description="Disordered" evidence="2">
    <location>
        <begin position="1"/>
        <end position="26"/>
    </location>
</feature>
<evidence type="ECO:0000313" key="4">
    <source>
        <dbReference type="Proteomes" id="UP000324800"/>
    </source>
</evidence>
<organism evidence="3 4">
    <name type="scientific">Streblomastix strix</name>
    <dbReference type="NCBI Taxonomy" id="222440"/>
    <lineage>
        <taxon>Eukaryota</taxon>
        <taxon>Metamonada</taxon>
        <taxon>Preaxostyla</taxon>
        <taxon>Oxymonadida</taxon>
        <taxon>Streblomastigidae</taxon>
        <taxon>Streblomastix</taxon>
    </lineage>
</organism>
<sequence>MLVDEFAQTEDPTEPENDSKTKRARRQAGQALAHLIGYFNRDVKRNRELASFASAQEYAARYPKFGYRVEALDLDKDKDTPDNTVVYRKNGNVYAVDRFYTVPGFGGKNKKTGQRILKSRDTMQGYFGTGDYATRRANRGKDKKIAVDSSLLTPYQRYQGLVQGKISEDNHWIADNKTPSVYNAFKKVVSQAMESIRHGSSKSIGPTSQITSRLWNEILAQATRQLDPQGVRIQEYRTENPTTQGQLSDVDIAKRIFNSKKRGKRLDAAAFQIIQNGLDKIGIIKVQELIRLFDPSTIIPINEKEQRTKLSQILTQINYFGRRDDEQAIELAIIENVEKQLAEEEQRIKQQREQMKDKMRQLIKKEFPQQEQRHQHQLEHINEIHNRQALEEQRIEQQQREQIKDKMRQLIRKEFPQQEQRHEHQLEHINEIHNRQALEDFHNAPDLNLDQMFKTNEEEIDEIHQKYMNKPFHQTQE</sequence>
<keyword evidence="1" id="KW-0175">Coiled coil</keyword>
<gene>
    <name evidence="3" type="ORF">EZS28_035108</name>
</gene>
<protein>
    <submittedName>
        <fullName evidence="3">Uncharacterized protein</fullName>
    </submittedName>
</protein>
<reference evidence="3 4" key="1">
    <citation type="submission" date="2019-03" db="EMBL/GenBank/DDBJ databases">
        <title>Single cell metagenomics reveals metabolic interactions within the superorganism composed of flagellate Streblomastix strix and complex community of Bacteroidetes bacteria on its surface.</title>
        <authorList>
            <person name="Treitli S.C."/>
            <person name="Kolisko M."/>
            <person name="Husnik F."/>
            <person name="Keeling P."/>
            <person name="Hampl V."/>
        </authorList>
    </citation>
    <scope>NUCLEOTIDE SEQUENCE [LARGE SCALE GENOMIC DNA]</scope>
    <source>
        <strain evidence="3">ST1C</strain>
    </source>
</reference>
<dbReference type="EMBL" id="SNRW01016446">
    <property type="protein sequence ID" value="KAA6369365.1"/>
    <property type="molecule type" value="Genomic_DNA"/>
</dbReference>
<comment type="caution">
    <text evidence="3">The sequence shown here is derived from an EMBL/GenBank/DDBJ whole genome shotgun (WGS) entry which is preliminary data.</text>
</comment>
<accession>A0A5J4UIG5</accession>